<comment type="caution">
    <text evidence="1">The sequence shown here is derived from an EMBL/GenBank/DDBJ whole genome shotgun (WGS) entry which is preliminary data.</text>
</comment>
<feature type="non-terminal residue" evidence="1">
    <location>
        <position position="1"/>
    </location>
</feature>
<accession>A0A8J2NSG4</accession>
<protein>
    <submittedName>
        <fullName evidence="1">Uncharacterized protein</fullName>
    </submittedName>
</protein>
<proteinExistence type="predicted"/>
<dbReference type="AlphaFoldDB" id="A0A8J2NSG4"/>
<dbReference type="EMBL" id="CAJVCH010061668">
    <property type="protein sequence ID" value="CAG7719478.1"/>
    <property type="molecule type" value="Genomic_DNA"/>
</dbReference>
<evidence type="ECO:0000313" key="1">
    <source>
        <dbReference type="EMBL" id="CAG7719478.1"/>
    </source>
</evidence>
<organism evidence="1 2">
    <name type="scientific">Allacma fusca</name>
    <dbReference type="NCBI Taxonomy" id="39272"/>
    <lineage>
        <taxon>Eukaryota</taxon>
        <taxon>Metazoa</taxon>
        <taxon>Ecdysozoa</taxon>
        <taxon>Arthropoda</taxon>
        <taxon>Hexapoda</taxon>
        <taxon>Collembola</taxon>
        <taxon>Symphypleona</taxon>
        <taxon>Sminthuridae</taxon>
        <taxon>Allacma</taxon>
    </lineage>
</organism>
<sequence length="36" mass="4196">MKPYSGNTYHCHSSVLALQMRGRSREMEQSLERAKI</sequence>
<gene>
    <name evidence="1" type="ORF">AFUS01_LOCUS8802</name>
</gene>
<reference evidence="1" key="1">
    <citation type="submission" date="2021-06" db="EMBL/GenBank/DDBJ databases">
        <authorList>
            <person name="Hodson N. C."/>
            <person name="Mongue J. A."/>
            <person name="Jaron S. K."/>
        </authorList>
    </citation>
    <scope>NUCLEOTIDE SEQUENCE</scope>
</reference>
<evidence type="ECO:0000313" key="2">
    <source>
        <dbReference type="Proteomes" id="UP000708208"/>
    </source>
</evidence>
<name>A0A8J2NSG4_9HEXA</name>
<dbReference type="Proteomes" id="UP000708208">
    <property type="component" value="Unassembled WGS sequence"/>
</dbReference>
<keyword evidence="2" id="KW-1185">Reference proteome</keyword>